<dbReference type="PANTHER" id="PTHR30591">
    <property type="entry name" value="RECBCD ENZYME SUBUNIT RECC"/>
    <property type="match status" value="1"/>
</dbReference>
<keyword evidence="17" id="KW-1185">Reference proteome</keyword>
<keyword evidence="8" id="KW-0269">Exonuclease</keyword>
<keyword evidence="13" id="KW-0234">DNA repair</keyword>
<accession>A0A939H545</accession>
<keyword evidence="1" id="KW-0004">4Fe-4S</keyword>
<evidence type="ECO:0000256" key="8">
    <source>
        <dbReference type="ARBA" id="ARBA00022839"/>
    </source>
</evidence>
<evidence type="ECO:0000256" key="13">
    <source>
        <dbReference type="ARBA" id="ARBA00023204"/>
    </source>
</evidence>
<dbReference type="GO" id="GO:0046872">
    <property type="term" value="F:metal ion binding"/>
    <property type="evidence" value="ECO:0007669"/>
    <property type="project" value="UniProtKB-KW"/>
</dbReference>
<dbReference type="GO" id="GO:0051539">
    <property type="term" value="F:4 iron, 4 sulfur cluster binding"/>
    <property type="evidence" value="ECO:0007669"/>
    <property type="project" value="UniProtKB-KW"/>
</dbReference>
<keyword evidence="4" id="KW-0547">Nucleotide-binding</keyword>
<evidence type="ECO:0000313" key="17">
    <source>
        <dbReference type="Proteomes" id="UP000664218"/>
    </source>
</evidence>
<dbReference type="SUPFAM" id="SSF52540">
    <property type="entry name" value="P-loop containing nucleoside triphosphate hydrolases"/>
    <property type="match status" value="2"/>
</dbReference>
<keyword evidence="14" id="KW-0175">Coiled coil</keyword>
<dbReference type="InterPro" id="IPR049035">
    <property type="entry name" value="ADDB_N"/>
</dbReference>
<keyword evidence="7 16" id="KW-0347">Helicase</keyword>
<evidence type="ECO:0000256" key="12">
    <source>
        <dbReference type="ARBA" id="ARBA00023125"/>
    </source>
</evidence>
<evidence type="ECO:0000256" key="4">
    <source>
        <dbReference type="ARBA" id="ARBA00022741"/>
    </source>
</evidence>
<proteinExistence type="predicted"/>
<dbReference type="EMBL" id="JAFNJU010000003">
    <property type="protein sequence ID" value="MBO1264392.1"/>
    <property type="molecule type" value="Genomic_DNA"/>
</dbReference>
<evidence type="ECO:0000256" key="2">
    <source>
        <dbReference type="ARBA" id="ARBA00022722"/>
    </source>
</evidence>
<dbReference type="RefSeq" id="WP_207598906.1">
    <property type="nucleotide sequence ID" value="NZ_JAFNJU010000003.1"/>
</dbReference>
<dbReference type="PANTHER" id="PTHR30591:SF1">
    <property type="entry name" value="RECBCD ENZYME SUBUNIT RECC"/>
    <property type="match status" value="1"/>
</dbReference>
<name>A0A939H545_9CLOT</name>
<organism evidence="16 17">
    <name type="scientific">Proteiniclasticum aestuarii</name>
    <dbReference type="NCBI Taxonomy" id="2817862"/>
    <lineage>
        <taxon>Bacteria</taxon>
        <taxon>Bacillati</taxon>
        <taxon>Bacillota</taxon>
        <taxon>Clostridia</taxon>
        <taxon>Eubacteriales</taxon>
        <taxon>Clostridiaceae</taxon>
        <taxon>Proteiniclasticum</taxon>
    </lineage>
</organism>
<evidence type="ECO:0000256" key="1">
    <source>
        <dbReference type="ARBA" id="ARBA00022485"/>
    </source>
</evidence>
<evidence type="ECO:0000256" key="3">
    <source>
        <dbReference type="ARBA" id="ARBA00022723"/>
    </source>
</evidence>
<dbReference type="InterPro" id="IPR027417">
    <property type="entry name" value="P-loop_NTPase"/>
</dbReference>
<evidence type="ECO:0000256" key="14">
    <source>
        <dbReference type="SAM" id="Coils"/>
    </source>
</evidence>
<dbReference type="AlphaFoldDB" id="A0A939H545"/>
<dbReference type="NCBIfam" id="TIGR02773">
    <property type="entry name" value="addB_Gpos"/>
    <property type="match status" value="1"/>
</dbReference>
<dbReference type="Gene3D" id="3.40.50.300">
    <property type="entry name" value="P-loop containing nucleotide triphosphate hydrolases"/>
    <property type="match status" value="3"/>
</dbReference>
<dbReference type="InterPro" id="IPR038726">
    <property type="entry name" value="PDDEXK_AddAB-type"/>
</dbReference>
<keyword evidence="10" id="KW-0408">Iron</keyword>
<keyword evidence="3" id="KW-0479">Metal-binding</keyword>
<dbReference type="GO" id="GO:0004386">
    <property type="term" value="F:helicase activity"/>
    <property type="evidence" value="ECO:0007669"/>
    <property type="project" value="UniProtKB-KW"/>
</dbReference>
<evidence type="ECO:0000256" key="10">
    <source>
        <dbReference type="ARBA" id="ARBA00023004"/>
    </source>
</evidence>
<keyword evidence="12" id="KW-0238">DNA-binding</keyword>
<dbReference type="InterPro" id="IPR014017">
    <property type="entry name" value="DNA_helicase_UvrD-like_C"/>
</dbReference>
<evidence type="ECO:0000256" key="5">
    <source>
        <dbReference type="ARBA" id="ARBA00022763"/>
    </source>
</evidence>
<dbReference type="PROSITE" id="PS51217">
    <property type="entry name" value="UVRD_HELICASE_CTER"/>
    <property type="match status" value="1"/>
</dbReference>
<feature type="coiled-coil region" evidence="14">
    <location>
        <begin position="122"/>
        <end position="149"/>
    </location>
</feature>
<gene>
    <name evidence="16" type="primary">addB</name>
    <name evidence="16" type="ORF">J3A84_04970</name>
</gene>
<dbReference type="Pfam" id="PF21445">
    <property type="entry name" value="ADDB_N"/>
    <property type="match status" value="1"/>
</dbReference>
<dbReference type="GO" id="GO:0000724">
    <property type="term" value="P:double-strand break repair via homologous recombination"/>
    <property type="evidence" value="ECO:0007669"/>
    <property type="project" value="InterPro"/>
</dbReference>
<sequence length="1147" mass="132033">MSLKLIYGLGGSGKTSRIYDEIREEMKRHPDRNMILLVPDQYTFRAEQKVLKELGQTSVFKVSVMSFGTMTRRILATVGGATHALISDTGKSMLMTKAMSDIKDHLKLFKAVAGKPGFIDMAKSLVDEMKRYDMDMEELRKTIEESEDQELMQKFQDILLFYDAFEKEVHKGYVDSTDEMHFSLERIHEADFLKNAEVFIDEFNDFSVMQLQFIEKLMENAKRVVLTLTLDQHHDRGDVFQITKDTERKIFEAAEMAGASIEKPLILPDETPLRFRSNPELAHLEAEYFHYPNRSYREKTRSVSIYKAQNSYDEVEKVALDIKRRIREDDSLRYRDLAILCRNIDAYANIIVSVFREHEIPVFLDKRRDIDGSPLSQYVLALVEVADQGFTYDALFTLLKTGLSHIGTEEVDLLENYILANGIKGGNFQKDWVYPYPNIHEEKLMEAYLQRTNEVRDKILSVYGPLRERIASAEHVEEITRILYEHLEDHGVLEKSVDIINDLGDEEIAKEHKEVVKGIISIFDDLVDVLGSEKMEIGIYGDILRQAMISYKIALIPLTLDQVILGDVARVKSDSIKGLYILGVNDGVFPKTISDEGIITDKDIAKLKEEGFDLFIDSKTRSIYEQFLVYTAFTIPREFLSLSYVGADMDGKSQRPSLVIARVKKLFPELMEETYINPMDKKSGDMTEVEGKVATFNELIKEMRRNYQGDPVNPLWGEVYDWFSQEEDFRDRLRRSREGLNYSNLSKNLTRESVKALYGDQLYLSVSRLERFTSCPFAYYIQYGLKAKDRVMHEVTAPDVGTLMHEVIDQFTEDIRGMQIAMSEVDKGFIREAVDKLVDQAIEKTNTIYKSSPRYKHMGEKVKRIINRSLETITAQISKGSFVPMFNELGFGKEGEALPALSIEIPETGEDALLRGRIDRIDVMEMDGKSYIRIIDYKSSAKDVSLKDVFYGLQLQLLVYLDVILRNWSSILSSQAVPGAVLYFRLDNPMIKGGINMTDEEIEQKVLESLKLKGLLLKDARVIRNMDRDIDEFSLVIPAKIKNEEVVSSSNRKDKNKEIILTEEEFDVLRDYVRESIGTILKELFDGNISITPYKDKDKIPCTYCTYKSICQFDGKIAENHYRNLKAMPIEELWENMKKKEVTDHGK</sequence>
<keyword evidence="2" id="KW-0540">Nuclease</keyword>
<keyword evidence="11" id="KW-0411">Iron-sulfur</keyword>
<keyword evidence="5" id="KW-0227">DNA damage</keyword>
<keyword evidence="6" id="KW-0378">Hydrolase</keyword>
<reference evidence="16" key="1">
    <citation type="submission" date="2021-03" db="EMBL/GenBank/DDBJ databases">
        <title>Proteiniclasticum marinus sp. nov., isolated from tidal flat sediment.</title>
        <authorList>
            <person name="Namirimu T."/>
            <person name="Yang J.-A."/>
            <person name="Yang S.-H."/>
            <person name="Kim Y.-J."/>
            <person name="Kwon K.K."/>
        </authorList>
    </citation>
    <scope>NUCLEOTIDE SEQUENCE</scope>
    <source>
        <strain evidence="16">SCR006</strain>
    </source>
</reference>
<dbReference type="Proteomes" id="UP000664218">
    <property type="component" value="Unassembled WGS sequence"/>
</dbReference>
<dbReference type="InterPro" id="IPR014140">
    <property type="entry name" value="DNA_helicase_suAddB"/>
</dbReference>
<evidence type="ECO:0000259" key="15">
    <source>
        <dbReference type="PROSITE" id="PS51217"/>
    </source>
</evidence>
<evidence type="ECO:0000256" key="7">
    <source>
        <dbReference type="ARBA" id="ARBA00022806"/>
    </source>
</evidence>
<dbReference type="GO" id="GO:0005524">
    <property type="term" value="F:ATP binding"/>
    <property type="evidence" value="ECO:0007669"/>
    <property type="project" value="UniProtKB-KW"/>
</dbReference>
<feature type="domain" description="UvrD-like helicase C-terminal" evidence="15">
    <location>
        <begin position="272"/>
        <end position="573"/>
    </location>
</feature>
<evidence type="ECO:0000256" key="9">
    <source>
        <dbReference type="ARBA" id="ARBA00022840"/>
    </source>
</evidence>
<evidence type="ECO:0000256" key="11">
    <source>
        <dbReference type="ARBA" id="ARBA00023014"/>
    </source>
</evidence>
<dbReference type="GO" id="GO:0004527">
    <property type="term" value="F:exonuclease activity"/>
    <property type="evidence" value="ECO:0007669"/>
    <property type="project" value="UniProtKB-KW"/>
</dbReference>
<evidence type="ECO:0000256" key="6">
    <source>
        <dbReference type="ARBA" id="ARBA00022801"/>
    </source>
</evidence>
<evidence type="ECO:0000313" key="16">
    <source>
        <dbReference type="EMBL" id="MBO1264392.1"/>
    </source>
</evidence>
<dbReference type="Gene3D" id="6.10.140.1030">
    <property type="match status" value="1"/>
</dbReference>
<dbReference type="Gene3D" id="3.90.320.10">
    <property type="match status" value="1"/>
</dbReference>
<dbReference type="Pfam" id="PF12705">
    <property type="entry name" value="PDDEXK_1"/>
    <property type="match status" value="1"/>
</dbReference>
<keyword evidence="9" id="KW-0067">ATP-binding</keyword>
<protein>
    <submittedName>
        <fullName evidence="16">Helicase-exonuclease AddAB subunit AddB</fullName>
    </submittedName>
</protein>
<dbReference type="GO" id="GO:0003677">
    <property type="term" value="F:DNA binding"/>
    <property type="evidence" value="ECO:0007669"/>
    <property type="project" value="UniProtKB-KW"/>
</dbReference>
<comment type="caution">
    <text evidence="16">The sequence shown here is derived from an EMBL/GenBank/DDBJ whole genome shotgun (WGS) entry which is preliminary data.</text>
</comment>
<dbReference type="InterPro" id="IPR011604">
    <property type="entry name" value="PDDEXK-like_dom_sf"/>
</dbReference>